<dbReference type="Proteomes" id="UP000784294">
    <property type="component" value="Unassembled WGS sequence"/>
</dbReference>
<protein>
    <submittedName>
        <fullName evidence="1">Uncharacterized protein</fullName>
    </submittedName>
</protein>
<keyword evidence="2" id="KW-1185">Reference proteome</keyword>
<name>A0A448X9H9_9PLAT</name>
<proteinExistence type="predicted"/>
<dbReference type="EMBL" id="CAAALY010124415">
    <property type="protein sequence ID" value="VEL31600.1"/>
    <property type="molecule type" value="Genomic_DNA"/>
</dbReference>
<dbReference type="AlphaFoldDB" id="A0A448X9H9"/>
<comment type="caution">
    <text evidence="1">The sequence shown here is derived from an EMBL/GenBank/DDBJ whole genome shotgun (WGS) entry which is preliminary data.</text>
</comment>
<sequence length="80" mass="9254">MLQDSNDICKMSLKEQRQTCFARLISALRAAGYGGMVDDVMICVTELQRITLLWEELWTGVLMEHLDEMTKKEKMNSRAK</sequence>
<dbReference type="OrthoDB" id="8943315at2759"/>
<organism evidence="1 2">
    <name type="scientific">Protopolystoma xenopodis</name>
    <dbReference type="NCBI Taxonomy" id="117903"/>
    <lineage>
        <taxon>Eukaryota</taxon>
        <taxon>Metazoa</taxon>
        <taxon>Spiralia</taxon>
        <taxon>Lophotrochozoa</taxon>
        <taxon>Platyhelminthes</taxon>
        <taxon>Monogenea</taxon>
        <taxon>Polyopisthocotylea</taxon>
        <taxon>Polystomatidea</taxon>
        <taxon>Polystomatidae</taxon>
        <taxon>Protopolystoma</taxon>
    </lineage>
</organism>
<evidence type="ECO:0000313" key="2">
    <source>
        <dbReference type="Proteomes" id="UP000784294"/>
    </source>
</evidence>
<accession>A0A448X9H9</accession>
<evidence type="ECO:0000313" key="1">
    <source>
        <dbReference type="EMBL" id="VEL31600.1"/>
    </source>
</evidence>
<gene>
    <name evidence="1" type="ORF">PXEA_LOCUS25040</name>
</gene>
<reference evidence="1" key="1">
    <citation type="submission" date="2018-11" db="EMBL/GenBank/DDBJ databases">
        <authorList>
            <consortium name="Pathogen Informatics"/>
        </authorList>
    </citation>
    <scope>NUCLEOTIDE SEQUENCE</scope>
</reference>